<proteinExistence type="predicted"/>
<feature type="domain" description="PI-PLC Y-box" evidence="2">
    <location>
        <begin position="28"/>
        <end position="84"/>
    </location>
</feature>
<dbReference type="EMBL" id="NXLW01000004">
    <property type="protein sequence ID" value="RDU72880.1"/>
    <property type="molecule type" value="Genomic_DNA"/>
</dbReference>
<evidence type="ECO:0000313" key="3">
    <source>
        <dbReference type="EMBL" id="RDU72880.1"/>
    </source>
</evidence>
<gene>
    <name evidence="3" type="ORF">CQA66_03050</name>
</gene>
<feature type="transmembrane region" description="Helical" evidence="1">
    <location>
        <begin position="156"/>
        <end position="173"/>
    </location>
</feature>
<evidence type="ECO:0000313" key="4">
    <source>
        <dbReference type="Proteomes" id="UP000256424"/>
    </source>
</evidence>
<feature type="transmembrane region" description="Helical" evidence="1">
    <location>
        <begin position="423"/>
        <end position="442"/>
    </location>
</feature>
<dbReference type="InterPro" id="IPR001711">
    <property type="entry name" value="PLipase_C_Pinositol-sp_Y"/>
</dbReference>
<reference evidence="3 4" key="1">
    <citation type="submission" date="2018-04" db="EMBL/GenBank/DDBJ databases">
        <title>Novel Campyloabacter and Helicobacter Species and Strains.</title>
        <authorList>
            <person name="Mannion A.J."/>
            <person name="Shen Z."/>
            <person name="Fox J.G."/>
        </authorList>
    </citation>
    <scope>NUCLEOTIDE SEQUENCE [LARGE SCALE GENOMIC DNA]</scope>
    <source>
        <strain evidence="3 4">MIT 97-5075</strain>
    </source>
</reference>
<keyword evidence="1" id="KW-0812">Transmembrane</keyword>
<feature type="transmembrane region" description="Helical" evidence="1">
    <location>
        <begin position="193"/>
        <end position="212"/>
    </location>
</feature>
<keyword evidence="1" id="KW-1133">Transmembrane helix</keyword>
<dbReference type="Proteomes" id="UP000256424">
    <property type="component" value="Unassembled WGS sequence"/>
</dbReference>
<dbReference type="AlphaFoldDB" id="A0A3D8J6H5"/>
<feature type="transmembrane region" description="Helical" evidence="1">
    <location>
        <begin position="121"/>
        <end position="144"/>
    </location>
</feature>
<evidence type="ECO:0000256" key="1">
    <source>
        <dbReference type="SAM" id="Phobius"/>
    </source>
</evidence>
<feature type="transmembrane region" description="Helical" evidence="1">
    <location>
        <begin position="233"/>
        <end position="266"/>
    </location>
</feature>
<organism evidence="3 4">
    <name type="scientific">Helicobacter aurati</name>
    <dbReference type="NCBI Taxonomy" id="137778"/>
    <lineage>
        <taxon>Bacteria</taxon>
        <taxon>Pseudomonadati</taxon>
        <taxon>Campylobacterota</taxon>
        <taxon>Epsilonproteobacteria</taxon>
        <taxon>Campylobacterales</taxon>
        <taxon>Helicobacteraceae</taxon>
        <taxon>Helicobacter</taxon>
    </lineage>
</organism>
<dbReference type="GO" id="GO:0035556">
    <property type="term" value="P:intracellular signal transduction"/>
    <property type="evidence" value="ECO:0007669"/>
    <property type="project" value="InterPro"/>
</dbReference>
<dbReference type="GO" id="GO:0004435">
    <property type="term" value="F:phosphatidylinositol-4,5-bisphosphate phospholipase C activity"/>
    <property type="evidence" value="ECO:0007669"/>
    <property type="project" value="InterPro"/>
</dbReference>
<dbReference type="RefSeq" id="WP_104763156.1">
    <property type="nucleotide sequence ID" value="NZ_FZPM01000014.1"/>
</dbReference>
<protein>
    <recommendedName>
        <fullName evidence="2">PI-PLC Y-box domain-containing protein</fullName>
    </recommendedName>
</protein>
<name>A0A3D8J6H5_9HELI</name>
<feature type="transmembrane region" description="Helical" evidence="1">
    <location>
        <begin position="392"/>
        <end position="411"/>
    </location>
</feature>
<sequence>MFVRIIQRFFYAIAILIFLIALGLRLVYLEQRADLHIDEGLSIVLSEYNDYGWGKFYPEGTILDAHTLKEKLLWNDATISGALNDIFKLWKNNRDIPHTNLYYSLFRLWHIGFADNEIKSLFYRGVSLNFVFFILSFCFAFCLVKKLLYAMDSDSDKTLVQIAILVFLSLSFLNPASITNTLFMRPYMLQECLLMMFLWANTNLFCCLQGYQRQGYFANNVFPKELRKQIWRLSFLLVVLTSFFLLSGYFGALFVCMVFITCGVYVAVYIKRYIYIYITLASLVLTPLLYPKYFRGFLKDRGVEARQKISLEYLSDSIGSITESFFTLLYTHLGLLLSILLLCSFVWFCVQFIKAKSLRYIMQNNLIVFYSLCALVWMFLVIFVAPYKTLRYIMPAFPVLLLCVPYLLCYLREITITKTRSYLLAICISCVVLSNVLYLSLYGNRVENIAQTVARQIALLEQKTSDSLVAISIQESANYAILIPHITAGHYMFFHNCAKLQESLSNPEQKFAALIIERGTCKNVIQTIARVSTREELGGLVIFYFSK</sequence>
<feature type="transmembrane region" description="Helical" evidence="1">
    <location>
        <begin position="9"/>
        <end position="28"/>
    </location>
</feature>
<dbReference type="PROSITE" id="PS50008">
    <property type="entry name" value="PIPLC_Y_DOMAIN"/>
    <property type="match status" value="1"/>
</dbReference>
<dbReference type="GO" id="GO:0006629">
    <property type="term" value="P:lipid metabolic process"/>
    <property type="evidence" value="ECO:0007669"/>
    <property type="project" value="InterPro"/>
</dbReference>
<feature type="transmembrane region" description="Helical" evidence="1">
    <location>
        <begin position="335"/>
        <end position="353"/>
    </location>
</feature>
<accession>A0A3D8J6H5</accession>
<feature type="transmembrane region" description="Helical" evidence="1">
    <location>
        <begin position="272"/>
        <end position="290"/>
    </location>
</feature>
<keyword evidence="1" id="KW-0472">Membrane</keyword>
<evidence type="ECO:0000259" key="2">
    <source>
        <dbReference type="PROSITE" id="PS50008"/>
    </source>
</evidence>
<dbReference type="OrthoDB" id="5330154at2"/>
<feature type="transmembrane region" description="Helical" evidence="1">
    <location>
        <begin position="365"/>
        <end position="386"/>
    </location>
</feature>
<comment type="caution">
    <text evidence="3">The sequence shown here is derived from an EMBL/GenBank/DDBJ whole genome shotgun (WGS) entry which is preliminary data.</text>
</comment>
<keyword evidence="4" id="KW-1185">Reference proteome</keyword>